<organism evidence="8 9">
    <name type="scientific">Entamoeba nuttalli</name>
    <dbReference type="NCBI Taxonomy" id="412467"/>
    <lineage>
        <taxon>Eukaryota</taxon>
        <taxon>Amoebozoa</taxon>
        <taxon>Evosea</taxon>
        <taxon>Archamoebae</taxon>
        <taxon>Mastigamoebida</taxon>
        <taxon>Entamoebidae</taxon>
        <taxon>Entamoeba</taxon>
    </lineage>
</organism>
<name>A0ABQ0DYV4_9EUKA</name>
<protein>
    <recommendedName>
        <fullName evidence="10">Membrane-bound O-acyltransferase (MBOAT ) family protein</fullName>
    </recommendedName>
</protein>
<evidence type="ECO:0000313" key="9">
    <source>
        <dbReference type="Proteomes" id="UP001628156"/>
    </source>
</evidence>
<dbReference type="PANTHER" id="PTHR13906">
    <property type="entry name" value="PORCUPINE"/>
    <property type="match status" value="1"/>
</dbReference>
<evidence type="ECO:0000256" key="1">
    <source>
        <dbReference type="ARBA" id="ARBA00004141"/>
    </source>
</evidence>
<dbReference type="Pfam" id="PF03062">
    <property type="entry name" value="MBOAT"/>
    <property type="match status" value="1"/>
</dbReference>
<feature type="transmembrane region" description="Helical" evidence="7">
    <location>
        <begin position="57"/>
        <end position="82"/>
    </location>
</feature>
<feature type="transmembrane region" description="Helical" evidence="7">
    <location>
        <begin position="89"/>
        <end position="108"/>
    </location>
</feature>
<dbReference type="PANTHER" id="PTHR13906:SF4">
    <property type="entry name" value="LYSOPHOSPHOLIPID ACYLTRANSFERASE 6"/>
    <property type="match status" value="1"/>
</dbReference>
<keyword evidence="2" id="KW-0808">Transferase</keyword>
<evidence type="ECO:0000256" key="2">
    <source>
        <dbReference type="ARBA" id="ARBA00022679"/>
    </source>
</evidence>
<feature type="transmembrane region" description="Helical" evidence="7">
    <location>
        <begin position="161"/>
        <end position="178"/>
    </location>
</feature>
<keyword evidence="5 7" id="KW-0472">Membrane</keyword>
<feature type="transmembrane region" description="Helical" evidence="7">
    <location>
        <begin position="120"/>
        <end position="140"/>
    </location>
</feature>
<evidence type="ECO:0000256" key="6">
    <source>
        <dbReference type="ARBA" id="ARBA00023315"/>
    </source>
</evidence>
<evidence type="ECO:0000313" key="8">
    <source>
        <dbReference type="EMBL" id="GAB1228042.1"/>
    </source>
</evidence>
<evidence type="ECO:0000256" key="7">
    <source>
        <dbReference type="SAM" id="Phobius"/>
    </source>
</evidence>
<proteinExistence type="predicted"/>
<comment type="subcellular location">
    <subcellularLocation>
        <location evidence="1">Membrane</location>
        <topology evidence="1">Multi-pass membrane protein</topology>
    </subcellularLocation>
</comment>
<dbReference type="EMBL" id="BAAFRS010000370">
    <property type="protein sequence ID" value="GAB1228042.1"/>
    <property type="molecule type" value="Genomic_DNA"/>
</dbReference>
<feature type="transmembrane region" description="Helical" evidence="7">
    <location>
        <begin position="225"/>
        <end position="247"/>
    </location>
</feature>
<feature type="transmembrane region" description="Helical" evidence="7">
    <location>
        <begin position="20"/>
        <end position="37"/>
    </location>
</feature>
<evidence type="ECO:0008006" key="10">
    <source>
        <dbReference type="Google" id="ProtNLM"/>
    </source>
</evidence>
<keyword evidence="4 7" id="KW-1133">Transmembrane helix</keyword>
<gene>
    <name evidence="8" type="ORF">ENUP19_0370G0008</name>
</gene>
<evidence type="ECO:0000256" key="4">
    <source>
        <dbReference type="ARBA" id="ARBA00022989"/>
    </source>
</evidence>
<reference evidence="8 9" key="1">
    <citation type="journal article" date="2019" name="PLoS Negl. Trop. Dis.">
        <title>Whole genome sequencing of Entamoeba nuttalli reveals mammalian host-related molecular signatures and a novel octapeptide-repeat surface protein.</title>
        <authorList>
            <person name="Tanaka M."/>
            <person name="Makiuchi T."/>
            <person name="Komiyama T."/>
            <person name="Shiina T."/>
            <person name="Osaki K."/>
            <person name="Tachibana H."/>
        </authorList>
    </citation>
    <scope>NUCLEOTIDE SEQUENCE [LARGE SCALE GENOMIC DNA]</scope>
    <source>
        <strain evidence="8 9">P19-061405</strain>
    </source>
</reference>
<accession>A0ABQ0DYV4</accession>
<evidence type="ECO:0000256" key="5">
    <source>
        <dbReference type="ARBA" id="ARBA00023136"/>
    </source>
</evidence>
<sequence>MSVIDFILEPISQIVHVPVYLLKYFSSFVLSLPMTYYCRYLPNNPSLKHKVYGSIGIIMSLIVFGPITFSIIFLGLPIYYIAKTYPTRLMATITTVVLILHLACIHLYKILHTGMVYNLSFSTVHMMYVIKFSTFVWSVVDAHENNIKLCEHRKQMMIKTYPSLLEFFGYTFFFPGIFSGPSLEYIDYIKFITLEQFKNYPKDKMEGDVPQIPMKLFYKRIGLGITFYMLVWAISIFEPLLADYYFLEAPESHGFFFKMFAIWYTGEMALTKYIGTWYVADAMSIIGGFGFTTIKNGKEVWDKFTNIDFPVFYLSTSFRNSIVLWNRYVQNWLSNYIYLNLEGTKLDAFKTVITNLVSAFWHGFLPGYYISFGTLALHTELSKLIYKKLTPYIAYLTKNNNKMMTLWNIFLIIFTNLSIKYNFCPFFMMTFKASWEMFKQTYFCFHLIALVLFIWLTVAPPKIPKEEKDKKNN</sequence>
<keyword evidence="6" id="KW-0012">Acyltransferase</keyword>
<dbReference type="InterPro" id="IPR004299">
    <property type="entry name" value="MBOAT_fam"/>
</dbReference>
<keyword evidence="9" id="KW-1185">Reference proteome</keyword>
<evidence type="ECO:0000256" key="3">
    <source>
        <dbReference type="ARBA" id="ARBA00022692"/>
    </source>
</evidence>
<feature type="transmembrane region" description="Helical" evidence="7">
    <location>
        <begin position="406"/>
        <end position="428"/>
    </location>
</feature>
<keyword evidence="3 7" id="KW-0812">Transmembrane</keyword>
<dbReference type="Proteomes" id="UP001628156">
    <property type="component" value="Unassembled WGS sequence"/>
</dbReference>
<comment type="caution">
    <text evidence="8">The sequence shown here is derived from an EMBL/GenBank/DDBJ whole genome shotgun (WGS) entry which is preliminary data.</text>
</comment>
<feature type="transmembrane region" description="Helical" evidence="7">
    <location>
        <begin position="440"/>
        <end position="458"/>
    </location>
</feature>
<dbReference type="InterPro" id="IPR049941">
    <property type="entry name" value="LPLAT_7/PORCN-like"/>
</dbReference>